<evidence type="ECO:0000313" key="7">
    <source>
        <dbReference type="EMBL" id="ODM03873.1"/>
    </source>
</evidence>
<dbReference type="EMBL" id="MEHA01000032">
    <property type="protein sequence ID" value="ODR43898.1"/>
    <property type="molecule type" value="Genomic_DNA"/>
</dbReference>
<keyword evidence="4" id="KW-0564">Palmitate</keyword>
<evidence type="ECO:0000313" key="8">
    <source>
        <dbReference type="EMBL" id="ODR43898.1"/>
    </source>
</evidence>
<reference evidence="9 12" key="2">
    <citation type="submission" date="2016-08" db="EMBL/GenBank/DDBJ databases">
        <title>Characterization of Isolates of Eisenbergiella tayi Derived from Blood Cultures, Using Whole Genome Sequencing.</title>
        <authorList>
            <person name="Bernier A.-M."/>
            <person name="Burdz T."/>
            <person name="Wiebe D."/>
            <person name="Bernard K."/>
        </authorList>
    </citation>
    <scope>NUCLEOTIDE SEQUENCE [LARGE SCALE GENOMIC DNA]</scope>
    <source>
        <strain evidence="9 12">NML120146</strain>
    </source>
</reference>
<proteinExistence type="predicted"/>
<evidence type="ECO:0000313" key="12">
    <source>
        <dbReference type="Proteomes" id="UP000094869"/>
    </source>
</evidence>
<dbReference type="Proteomes" id="UP000094271">
    <property type="component" value="Unassembled WGS sequence"/>
</dbReference>
<evidence type="ECO:0000313" key="10">
    <source>
        <dbReference type="Proteomes" id="UP000094067"/>
    </source>
</evidence>
<gene>
    <name evidence="7" type="primary">lipO_44</name>
    <name evidence="8" type="ORF">BEI59_29485</name>
    <name evidence="7" type="ORF">BEI61_04676</name>
    <name evidence="9" type="ORF">BEI63_29755</name>
</gene>
<dbReference type="PANTHER" id="PTHR43649">
    <property type="entry name" value="ARABINOSE-BINDING PROTEIN-RELATED"/>
    <property type="match status" value="1"/>
</dbReference>
<sequence>MSAVLLGSTLAGCAGKAGTSGDVQGDPKPETQAQAQAEAGGNTDSNFNAQGLPILNEKETFTIAVPQRSTLKAASQKACVIAAEEATNVHIEWVEIPQSGWQEKINIMFSTDSLPDAVLGDVDIARNYEQLAPLDEYLENYAPAVTAFFDSRDDYPASLIAPDGKIHCLPIGDESTQNIIDSQFWINTDWLEKVGKEMPQTPEEFKDVLIAFRDEDPNGNGVKDEIPFTFAKAWSWGTAMENLFGPFGVVENEYHVFTKDGKVTFSAGEQGYYDALAWMHDLYKEGLIDKDVFTMSDEQYSARGASGDIIGVMAGYSGDECSVDNGAPGEGRYKAVPVLKGKDGTQMVGINNVTKTGGFAISRNCKNPEALVRWYDYINSSLEMALTWGRGAEGVWWEILDENGKEVPEFLTMTAEVLEANGGYKSIPEYRNAESFAGTTPSLWRNEYDQALQYDDKWPHDWKLQAVKEQIPFGVIGLPAGTASLENAERRAILIADIDTYLQKFIADSVINGIDDEKWEAHLKNLENLKAEEYTALCQEYVDSYSGK</sequence>
<evidence type="ECO:0000256" key="6">
    <source>
        <dbReference type="SAM" id="MobiDB-lite"/>
    </source>
</evidence>
<evidence type="ECO:0000256" key="3">
    <source>
        <dbReference type="ARBA" id="ARBA00023136"/>
    </source>
</evidence>
<dbReference type="SUPFAM" id="SSF53850">
    <property type="entry name" value="Periplasmic binding protein-like II"/>
    <property type="match status" value="1"/>
</dbReference>
<organism evidence="7 10">
    <name type="scientific">Eisenbergiella tayi</name>
    <dbReference type="NCBI Taxonomy" id="1432052"/>
    <lineage>
        <taxon>Bacteria</taxon>
        <taxon>Bacillati</taxon>
        <taxon>Bacillota</taxon>
        <taxon>Clostridia</taxon>
        <taxon>Lachnospirales</taxon>
        <taxon>Lachnospiraceae</taxon>
        <taxon>Eisenbergiella</taxon>
    </lineage>
</organism>
<reference evidence="7 10" key="1">
    <citation type="submission" date="2016-07" db="EMBL/GenBank/DDBJ databases">
        <title>Characterization of isolates of Eisenbergiella tayi derived from blood cultures, using whole genome sequencing.</title>
        <authorList>
            <person name="Burdz T."/>
            <person name="Wiebe D."/>
            <person name="Huynh C."/>
            <person name="Bernard K."/>
        </authorList>
    </citation>
    <scope>NUCLEOTIDE SEQUENCE [LARGE SCALE GENOMIC DNA]</scope>
    <source>
        <strain evidence="7 10">NML 110608</strain>
    </source>
</reference>
<evidence type="ECO:0000256" key="1">
    <source>
        <dbReference type="ARBA" id="ARBA00022475"/>
    </source>
</evidence>
<dbReference type="Proteomes" id="UP000094067">
    <property type="component" value="Unassembled WGS sequence"/>
</dbReference>
<evidence type="ECO:0000256" key="5">
    <source>
        <dbReference type="ARBA" id="ARBA00023288"/>
    </source>
</evidence>
<dbReference type="EMBL" id="MCGH01000003">
    <property type="protein sequence ID" value="ODM03873.1"/>
    <property type="molecule type" value="Genomic_DNA"/>
</dbReference>
<protein>
    <submittedName>
        <fullName evidence="7">Lipoprotein LipO</fullName>
    </submittedName>
    <submittedName>
        <fullName evidence="8">Sugar ABC transporter substrate-binding protein</fullName>
    </submittedName>
</protein>
<keyword evidence="12" id="KW-1185">Reference proteome</keyword>
<dbReference type="InterPro" id="IPR050490">
    <property type="entry name" value="Bact_solute-bd_prot1"/>
</dbReference>
<keyword evidence="3" id="KW-0472">Membrane</keyword>
<dbReference type="AlphaFoldDB" id="A0A1E3A536"/>
<dbReference type="PANTHER" id="PTHR43649:SF33">
    <property type="entry name" value="POLYGALACTURONAN_RHAMNOGALACTURONAN-BINDING PROTEIN YTCQ"/>
    <property type="match status" value="1"/>
</dbReference>
<keyword evidence="2" id="KW-0732">Signal</keyword>
<dbReference type="InterPro" id="IPR006059">
    <property type="entry name" value="SBP"/>
</dbReference>
<evidence type="ECO:0000313" key="9">
    <source>
        <dbReference type="EMBL" id="ODR45111.1"/>
    </source>
</evidence>
<dbReference type="EMBL" id="MEHD01000054">
    <property type="protein sequence ID" value="ODR45111.1"/>
    <property type="molecule type" value="Genomic_DNA"/>
</dbReference>
<name>A0A1E3A536_9FIRM</name>
<dbReference type="Proteomes" id="UP000094869">
    <property type="component" value="Unassembled WGS sequence"/>
</dbReference>
<comment type="caution">
    <text evidence="7">The sequence shown here is derived from an EMBL/GenBank/DDBJ whole genome shotgun (WGS) entry which is preliminary data.</text>
</comment>
<evidence type="ECO:0000313" key="11">
    <source>
        <dbReference type="Proteomes" id="UP000094271"/>
    </source>
</evidence>
<accession>A0A1E3A536</accession>
<dbReference type="Pfam" id="PF01547">
    <property type="entry name" value="SBP_bac_1"/>
    <property type="match status" value="1"/>
</dbReference>
<keyword evidence="5 7" id="KW-0449">Lipoprotein</keyword>
<evidence type="ECO:0000256" key="4">
    <source>
        <dbReference type="ARBA" id="ARBA00023139"/>
    </source>
</evidence>
<evidence type="ECO:0000256" key="2">
    <source>
        <dbReference type="ARBA" id="ARBA00022729"/>
    </source>
</evidence>
<feature type="region of interest" description="Disordered" evidence="6">
    <location>
        <begin position="15"/>
        <end position="47"/>
    </location>
</feature>
<dbReference type="Gene3D" id="3.40.190.10">
    <property type="entry name" value="Periplasmic binding protein-like II"/>
    <property type="match status" value="2"/>
</dbReference>
<keyword evidence="1" id="KW-1003">Cell membrane</keyword>
<reference evidence="8 11" key="3">
    <citation type="submission" date="2016-08" db="EMBL/GenBank/DDBJ databases">
        <authorList>
            <person name="Seilhamer J.J."/>
        </authorList>
    </citation>
    <scope>NUCLEOTIDE SEQUENCE [LARGE SCALE GENOMIC DNA]</scope>
    <source>
        <strain evidence="8 11">NML150140-1</strain>
    </source>
</reference>